<evidence type="ECO:0000313" key="7">
    <source>
        <dbReference type="EMBL" id="CEM22551.1"/>
    </source>
</evidence>
<dbReference type="VEuPathDB" id="CryptoDB:Cvel_19986"/>
<proteinExistence type="predicted"/>
<reference evidence="7" key="1">
    <citation type="submission" date="2014-11" db="EMBL/GenBank/DDBJ databases">
        <authorList>
            <person name="Otto D Thomas"/>
            <person name="Naeem Raeece"/>
        </authorList>
    </citation>
    <scope>NUCLEOTIDE SEQUENCE</scope>
</reference>
<organism evidence="7">
    <name type="scientific">Chromera velia CCMP2878</name>
    <dbReference type="NCBI Taxonomy" id="1169474"/>
    <lineage>
        <taxon>Eukaryota</taxon>
        <taxon>Sar</taxon>
        <taxon>Alveolata</taxon>
        <taxon>Colpodellida</taxon>
        <taxon>Chromeraceae</taxon>
        <taxon>Chromera</taxon>
    </lineage>
</organism>
<evidence type="ECO:0000256" key="5">
    <source>
        <dbReference type="SAM" id="MobiDB-lite"/>
    </source>
</evidence>
<gene>
    <name evidence="7" type="ORF">Cvel_19986</name>
</gene>
<dbReference type="InterPro" id="IPR051559">
    <property type="entry name" value="HIF_prolyl_hydroxylases"/>
</dbReference>
<dbReference type="GO" id="GO:0008198">
    <property type="term" value="F:ferrous iron binding"/>
    <property type="evidence" value="ECO:0007669"/>
    <property type="project" value="TreeGrafter"/>
</dbReference>
<evidence type="ECO:0000256" key="2">
    <source>
        <dbReference type="ARBA" id="ARBA00022896"/>
    </source>
</evidence>
<dbReference type="GO" id="GO:0031418">
    <property type="term" value="F:L-ascorbic acid binding"/>
    <property type="evidence" value="ECO:0007669"/>
    <property type="project" value="UniProtKB-KW"/>
</dbReference>
<sequence length="506" mass="55560">MERTLQSLSPPLDSVLSSLGFAAVDGLFGHDFCFSVAEEIDRMEASKWLSVSGHNCIGQSCDGRMRRHSLEKPQIREADVLYERKLRPPQSQAGDGDGPSEGGTEDEFGLRCPLLHRFCTGRAEEFASILRRWLPSLRLSSLEQVKAQANVGDGGCFPLHVDSSVKTSKRHLTMVLYLNEGRRDAEGKAEWPEEWGGQIRMGSLPLGLVDVPPLLDRIVFFCSHDLPHRVMPASVRRKCLSLWMDAEEPNLFPHSPQSLLKLPTPPQSLTALFQKGPQWQTCFSAALRAENRDVVAKVLFGAEWGRSLREAFLPPPGATDRQREKENETRLRDAVEEVVRFHSSQLEKLERALDAVKLPIQILSSAKEGKKADSEEREKSPERSSDSSLLAFVQSVLPLSVDAAFLSAFSDAYAMERCTWRSAERESQGPLETATGSSVAGKRIGSPSVLGKQDANGGHGVSGPQNESPKRTGSGGGGNLSNLKDKEVDSEDDEEEDLEALAACMG</sequence>
<evidence type="ECO:0000256" key="4">
    <source>
        <dbReference type="ARBA" id="ARBA00023002"/>
    </source>
</evidence>
<dbReference type="PANTHER" id="PTHR12907:SF26">
    <property type="entry name" value="HIF PROLYL HYDROXYLASE, ISOFORM C"/>
    <property type="match status" value="1"/>
</dbReference>
<feature type="region of interest" description="Disordered" evidence="5">
    <location>
        <begin position="367"/>
        <end position="387"/>
    </location>
</feature>
<name>A0A0G4G370_9ALVE</name>
<feature type="compositionally biased region" description="Acidic residues" evidence="5">
    <location>
        <begin position="488"/>
        <end position="498"/>
    </location>
</feature>
<dbReference type="Gene3D" id="2.60.120.620">
    <property type="entry name" value="q2cbj1_9rhob like domain"/>
    <property type="match status" value="1"/>
</dbReference>
<dbReference type="AlphaFoldDB" id="A0A0G4G370"/>
<evidence type="ECO:0000256" key="1">
    <source>
        <dbReference type="ARBA" id="ARBA00001961"/>
    </source>
</evidence>
<protein>
    <recommendedName>
        <fullName evidence="6">Prolyl 4-hydroxylase alpha subunit domain-containing protein</fullName>
    </recommendedName>
</protein>
<evidence type="ECO:0000259" key="6">
    <source>
        <dbReference type="SMART" id="SM00702"/>
    </source>
</evidence>
<dbReference type="InterPro" id="IPR044862">
    <property type="entry name" value="Pro_4_hyd_alph_FE2OG_OXY"/>
</dbReference>
<keyword evidence="4" id="KW-0560">Oxidoreductase</keyword>
<dbReference type="GO" id="GO:0031543">
    <property type="term" value="F:peptidyl-proline dioxygenase activity"/>
    <property type="evidence" value="ECO:0007669"/>
    <property type="project" value="TreeGrafter"/>
</dbReference>
<feature type="compositionally biased region" description="Basic and acidic residues" evidence="5">
    <location>
        <begin position="367"/>
        <end position="385"/>
    </location>
</feature>
<keyword evidence="2" id="KW-0847">Vitamin C</keyword>
<dbReference type="EMBL" id="CDMZ01000840">
    <property type="protein sequence ID" value="CEM22551.1"/>
    <property type="molecule type" value="Genomic_DNA"/>
</dbReference>
<accession>A0A0G4G370</accession>
<dbReference type="SMART" id="SM00702">
    <property type="entry name" value="P4Hc"/>
    <property type="match status" value="1"/>
</dbReference>
<dbReference type="InterPro" id="IPR006620">
    <property type="entry name" value="Pro_4_hyd_alph"/>
</dbReference>
<dbReference type="GO" id="GO:0071456">
    <property type="term" value="P:cellular response to hypoxia"/>
    <property type="evidence" value="ECO:0007669"/>
    <property type="project" value="TreeGrafter"/>
</dbReference>
<dbReference type="Pfam" id="PF13640">
    <property type="entry name" value="2OG-FeII_Oxy_3"/>
    <property type="match status" value="1"/>
</dbReference>
<evidence type="ECO:0000256" key="3">
    <source>
        <dbReference type="ARBA" id="ARBA00022964"/>
    </source>
</evidence>
<dbReference type="PANTHER" id="PTHR12907">
    <property type="entry name" value="EGL NINE HOMOLOG-RELATED"/>
    <property type="match status" value="1"/>
</dbReference>
<feature type="region of interest" description="Disordered" evidence="5">
    <location>
        <begin position="422"/>
        <end position="498"/>
    </location>
</feature>
<comment type="cofactor">
    <cofactor evidence="1">
        <name>L-ascorbate</name>
        <dbReference type="ChEBI" id="CHEBI:38290"/>
    </cofactor>
</comment>
<feature type="domain" description="Prolyl 4-hydroxylase alpha subunit" evidence="6">
    <location>
        <begin position="19"/>
        <end position="245"/>
    </location>
</feature>
<keyword evidence="3" id="KW-0223">Dioxygenase</keyword>
<feature type="region of interest" description="Disordered" evidence="5">
    <location>
        <begin position="86"/>
        <end position="105"/>
    </location>
</feature>